<name>E6N398_CALS0</name>
<reference evidence="2 5" key="1">
    <citation type="journal article" date="2005" name="Environ. Microbiol.">
        <title>Genetic and functional properties of uncultivated thermophilic crenarchaeotes from a subsurface gold mine as revealed by analysis of genome fragments.</title>
        <authorList>
            <person name="Nunoura T."/>
            <person name="Hirayama H."/>
            <person name="Takami H."/>
            <person name="Oida H."/>
            <person name="Nishi S."/>
            <person name="Shimamura S."/>
            <person name="Suzuki Y."/>
            <person name="Inagaki F."/>
            <person name="Takai K."/>
            <person name="Nealson K.H."/>
            <person name="Horikoshi K."/>
        </authorList>
    </citation>
    <scope>NUCLEOTIDE SEQUENCE [LARGE SCALE GENOMIC DNA]</scope>
</reference>
<accession>E6N398</accession>
<gene>
    <name evidence="4" type="ORF">CSUB_C0023</name>
    <name evidence="2" type="ORF">HGMM_F29E04C10</name>
    <name evidence="3" type="ORF">HGMM_F51C10C03</name>
</gene>
<proteinExistence type="predicted"/>
<dbReference type="EMBL" id="AP011723">
    <property type="protein sequence ID" value="BAJ46804.1"/>
    <property type="molecule type" value="Genomic_DNA"/>
</dbReference>
<dbReference type="BioCyc" id="CCAL311458:G131R-25-MONOMER"/>
<evidence type="ECO:0000256" key="1">
    <source>
        <dbReference type="SAM" id="Coils"/>
    </source>
</evidence>
<evidence type="ECO:0000313" key="2">
    <source>
        <dbReference type="EMBL" id="BAJ46804.1"/>
    </source>
</evidence>
<feature type="coiled-coil region" evidence="1">
    <location>
        <begin position="114"/>
        <end position="144"/>
    </location>
</feature>
<dbReference type="AlphaFoldDB" id="E6N398"/>
<evidence type="ECO:0000313" key="5">
    <source>
        <dbReference type="Proteomes" id="UP000008120"/>
    </source>
</evidence>
<sequence length="281" mass="33081">MRFYADIHRKKDDSGYRITYTTDGETFRHVDSPAKIPAEVGDKVYVDVIPIMHTDGFIELLKRGVEVYYLRRLTLIEKMRKKLGISKSAKTDIKILMSIDEKWFKRVDEDFLAMRQLISSFRRLERTKQRLENQSKDVSDVAKDSFKRLIDHIEEEKLITARPITEEAERRYPLFRIIAEELGITGENHLLAREALAELLTYVDFNLSFTDVRLYLGLFRQRINNQKYNHIARKALNRLTMSITNKEPIARDEEEIAFKIWLTIRRETQERLAGVAAQQQG</sequence>
<reference evidence="2 5" key="2">
    <citation type="journal article" date="2011" name="Nucleic Acids Res.">
        <title>Insights into the evolution of Archaea and eukaryotic protein modifier systems revealed by the genome of a novel archaeal group.</title>
        <authorList>
            <person name="Nunoura T."/>
            <person name="Takaki Y."/>
            <person name="Kakuta J."/>
            <person name="Nishi S."/>
            <person name="Sugahara J."/>
            <person name="Kazama H."/>
            <person name="Chee G."/>
            <person name="Hattori M."/>
            <person name="Kanai A."/>
            <person name="Atomi H."/>
            <person name="Takai K."/>
            <person name="Takami H."/>
        </authorList>
    </citation>
    <scope>NUCLEOTIDE SEQUENCE [LARGE SCALE GENOMIC DNA]</scope>
</reference>
<dbReference type="EMBL" id="AP011826">
    <property type="protein sequence ID" value="BAJ47048.1"/>
    <property type="molecule type" value="Genomic_DNA"/>
</dbReference>
<evidence type="ECO:0000313" key="3">
    <source>
        <dbReference type="EMBL" id="BAJ47048.1"/>
    </source>
</evidence>
<organism evidence="2 5">
    <name type="scientific">Caldiarchaeum subterraneum</name>
    <dbReference type="NCBI Taxonomy" id="311458"/>
    <lineage>
        <taxon>Archaea</taxon>
        <taxon>Nitrososphaerota</taxon>
        <taxon>Candidatus Caldarchaeales</taxon>
        <taxon>Candidatus Caldarchaeaceae</taxon>
        <taxon>Candidatus Caldarchaeum</taxon>
    </lineage>
</organism>
<dbReference type="Proteomes" id="UP000008120">
    <property type="component" value="Chromosome"/>
</dbReference>
<dbReference type="EMBL" id="BA000048">
    <property type="protein sequence ID" value="BAJ49892.1"/>
    <property type="molecule type" value="Genomic_DNA"/>
</dbReference>
<dbReference type="KEGG" id="csu:CSUB_C0023"/>
<evidence type="ECO:0000313" key="4">
    <source>
        <dbReference type="EMBL" id="BAJ49892.1"/>
    </source>
</evidence>
<keyword evidence="1" id="KW-0175">Coiled coil</keyword>
<protein>
    <submittedName>
        <fullName evidence="2">Uncharacterized protein</fullName>
    </submittedName>
</protein>
<reference evidence="2" key="3">
    <citation type="journal article" date="2012" name="PLoS ONE">
        <title>A Deeply Branching Thermophilic Bacterium with an Ancient Acetyl-CoA Pathway Dominates a Subsurface Ecosystem.</title>
        <authorList>
            <person name="Takami H."/>
            <person name="Noguchi H."/>
            <person name="Takaki Y."/>
            <person name="Uchiyama I."/>
            <person name="Toyoda A."/>
            <person name="Nishi S."/>
            <person name="Chee G.-J."/>
            <person name="Arai W."/>
            <person name="Nunoura T."/>
            <person name="Itoh T."/>
            <person name="Hattori M."/>
            <person name="Takai K."/>
        </authorList>
    </citation>
    <scope>NUCLEOTIDE SEQUENCE</scope>
</reference>